<dbReference type="Pfam" id="PF12833">
    <property type="entry name" value="HTH_18"/>
    <property type="match status" value="1"/>
</dbReference>
<dbReference type="GO" id="GO:0003700">
    <property type="term" value="F:DNA-binding transcription factor activity"/>
    <property type="evidence" value="ECO:0007669"/>
    <property type="project" value="InterPro"/>
</dbReference>
<proteinExistence type="predicted"/>
<name>A0A927C373_9GAMM</name>
<accession>A0A927C373</accession>
<sequence length="335" mass="37225">MANILRAAGFRGFTELLLELGANPAEIYAQTGLNETHLTNPDNIIPSRQIVRAMNLAAEKTGQADFGLRLGLRNSIDFIGPAGLLAKQSETLGEALQALSRYISLHNQSSQIAMSQYGKKCLLTYDDVTPGMNSNPHLCDRSLTVGVNFFRSFLGRAWTPSAMFFKHRKPADSSLYEKTFACPLFFDSDVYAIEFEAEALTARSSQTDPAMRQFFLNYLEELKRQNLGGLPELVENLIRSLLSTGCDQEVIAEVLDMHPRTLQKRLKAEGVCFGDLLNNVRAEMATQYLLESDISLTDLASMLGYSELSAFSRFFSGHFGCSPRNYRKANRADCG</sequence>
<dbReference type="AlphaFoldDB" id="A0A927C373"/>
<dbReference type="Gene3D" id="1.10.10.60">
    <property type="entry name" value="Homeodomain-like"/>
    <property type="match status" value="1"/>
</dbReference>
<dbReference type="Pfam" id="PF12625">
    <property type="entry name" value="Arabinose_bd"/>
    <property type="match status" value="1"/>
</dbReference>
<evidence type="ECO:0000313" key="5">
    <source>
        <dbReference type="EMBL" id="MBD2858791.1"/>
    </source>
</evidence>
<evidence type="ECO:0000256" key="1">
    <source>
        <dbReference type="ARBA" id="ARBA00023015"/>
    </source>
</evidence>
<feature type="domain" description="HTH araC/xylS-type" evidence="4">
    <location>
        <begin position="232"/>
        <end position="329"/>
    </location>
</feature>
<keyword evidence="1" id="KW-0805">Transcription regulation</keyword>
<evidence type="ECO:0000256" key="2">
    <source>
        <dbReference type="ARBA" id="ARBA00023125"/>
    </source>
</evidence>
<dbReference type="GO" id="GO:0005829">
    <property type="term" value="C:cytosol"/>
    <property type="evidence" value="ECO:0007669"/>
    <property type="project" value="TreeGrafter"/>
</dbReference>
<gene>
    <name evidence="5" type="ORF">IB286_07180</name>
</gene>
<protein>
    <submittedName>
        <fullName evidence="5">AraC family transcriptional regulator</fullName>
    </submittedName>
</protein>
<dbReference type="InterPro" id="IPR020449">
    <property type="entry name" value="Tscrpt_reg_AraC-type_HTH"/>
</dbReference>
<comment type="caution">
    <text evidence="5">The sequence shown here is derived from an EMBL/GenBank/DDBJ whole genome shotgun (WGS) entry which is preliminary data.</text>
</comment>
<evidence type="ECO:0000256" key="3">
    <source>
        <dbReference type="ARBA" id="ARBA00023163"/>
    </source>
</evidence>
<reference evidence="5" key="1">
    <citation type="submission" date="2020-09" db="EMBL/GenBank/DDBJ databases">
        <authorList>
            <person name="Yoon J.-W."/>
        </authorList>
    </citation>
    <scope>NUCLEOTIDE SEQUENCE</scope>
    <source>
        <strain evidence="5">KMU-158</strain>
    </source>
</reference>
<dbReference type="Proteomes" id="UP000610558">
    <property type="component" value="Unassembled WGS sequence"/>
</dbReference>
<dbReference type="PRINTS" id="PR00032">
    <property type="entry name" value="HTHARAC"/>
</dbReference>
<dbReference type="PROSITE" id="PS01124">
    <property type="entry name" value="HTH_ARAC_FAMILY_2"/>
    <property type="match status" value="1"/>
</dbReference>
<organism evidence="5 6">
    <name type="scientific">Spongiibacter pelagi</name>
    <dbReference type="NCBI Taxonomy" id="2760804"/>
    <lineage>
        <taxon>Bacteria</taxon>
        <taxon>Pseudomonadati</taxon>
        <taxon>Pseudomonadota</taxon>
        <taxon>Gammaproteobacteria</taxon>
        <taxon>Cellvibrionales</taxon>
        <taxon>Spongiibacteraceae</taxon>
        <taxon>Spongiibacter</taxon>
    </lineage>
</organism>
<dbReference type="InterPro" id="IPR032687">
    <property type="entry name" value="AraC-type_N"/>
</dbReference>
<dbReference type="InterPro" id="IPR009057">
    <property type="entry name" value="Homeodomain-like_sf"/>
</dbReference>
<keyword evidence="3" id="KW-0804">Transcription</keyword>
<evidence type="ECO:0000259" key="4">
    <source>
        <dbReference type="PROSITE" id="PS01124"/>
    </source>
</evidence>
<dbReference type="InterPro" id="IPR018060">
    <property type="entry name" value="HTH_AraC"/>
</dbReference>
<dbReference type="EMBL" id="JACXLD010000003">
    <property type="protein sequence ID" value="MBD2858791.1"/>
    <property type="molecule type" value="Genomic_DNA"/>
</dbReference>
<evidence type="ECO:0000313" key="6">
    <source>
        <dbReference type="Proteomes" id="UP000610558"/>
    </source>
</evidence>
<dbReference type="PANTHER" id="PTHR47894">
    <property type="entry name" value="HTH-TYPE TRANSCRIPTIONAL REGULATOR GADX"/>
    <property type="match status" value="1"/>
</dbReference>
<dbReference type="SMART" id="SM00342">
    <property type="entry name" value="HTH_ARAC"/>
    <property type="match status" value="1"/>
</dbReference>
<dbReference type="SUPFAM" id="SSF46689">
    <property type="entry name" value="Homeodomain-like"/>
    <property type="match status" value="1"/>
</dbReference>
<dbReference type="PANTHER" id="PTHR47894:SF4">
    <property type="entry name" value="HTH-TYPE TRANSCRIPTIONAL REGULATOR GADX"/>
    <property type="match status" value="1"/>
</dbReference>
<dbReference type="GO" id="GO:0000976">
    <property type="term" value="F:transcription cis-regulatory region binding"/>
    <property type="evidence" value="ECO:0007669"/>
    <property type="project" value="TreeGrafter"/>
</dbReference>
<dbReference type="RefSeq" id="WP_190763989.1">
    <property type="nucleotide sequence ID" value="NZ_JACXLD010000003.1"/>
</dbReference>
<keyword evidence="2" id="KW-0238">DNA-binding</keyword>
<keyword evidence="6" id="KW-1185">Reference proteome</keyword>